<feature type="region of interest" description="Disordered" evidence="1">
    <location>
        <begin position="299"/>
        <end position="319"/>
    </location>
</feature>
<evidence type="ECO:0000313" key="3">
    <source>
        <dbReference type="Proteomes" id="UP000464787"/>
    </source>
</evidence>
<gene>
    <name evidence="2" type="ORF">GT347_17460</name>
</gene>
<name>A0A857J6I2_9BURK</name>
<dbReference type="EMBL" id="CP047650">
    <property type="protein sequence ID" value="QHI99604.1"/>
    <property type="molecule type" value="Genomic_DNA"/>
</dbReference>
<evidence type="ECO:0000256" key="1">
    <source>
        <dbReference type="SAM" id="MobiDB-lite"/>
    </source>
</evidence>
<dbReference type="Proteomes" id="UP000464787">
    <property type="component" value="Chromosome"/>
</dbReference>
<dbReference type="KEGG" id="xyk:GT347_17460"/>
<accession>A0A857J6I2</accession>
<dbReference type="RefSeq" id="WP_160553416.1">
    <property type="nucleotide sequence ID" value="NZ_CP047650.1"/>
</dbReference>
<protein>
    <submittedName>
        <fullName evidence="2">Uncharacterized protein</fullName>
    </submittedName>
</protein>
<keyword evidence="3" id="KW-1185">Reference proteome</keyword>
<dbReference type="AlphaFoldDB" id="A0A857J6I2"/>
<organism evidence="2 3">
    <name type="scientific">Xylophilus rhododendri</name>
    <dbReference type="NCBI Taxonomy" id="2697032"/>
    <lineage>
        <taxon>Bacteria</taxon>
        <taxon>Pseudomonadati</taxon>
        <taxon>Pseudomonadota</taxon>
        <taxon>Betaproteobacteria</taxon>
        <taxon>Burkholderiales</taxon>
        <taxon>Xylophilus</taxon>
    </lineage>
</organism>
<reference evidence="2 3" key="1">
    <citation type="submission" date="2020-01" db="EMBL/GenBank/DDBJ databases">
        <title>Genome sequencing of strain KACC 21265.</title>
        <authorList>
            <person name="Heo J."/>
            <person name="Kim S.-J."/>
            <person name="Kim J.-S."/>
            <person name="Hong S.-B."/>
            <person name="Kwon S.-W."/>
        </authorList>
    </citation>
    <scope>NUCLEOTIDE SEQUENCE [LARGE SCALE GENOMIC DNA]</scope>
    <source>
        <strain evidence="2 3">KACC 21265</strain>
    </source>
</reference>
<evidence type="ECO:0000313" key="2">
    <source>
        <dbReference type="EMBL" id="QHI99604.1"/>
    </source>
</evidence>
<sequence>MLQRPPAETEAEQEYRECLEQWHPRIAGAEVHGFAMADPDQLFLEFLSRLALMDRVLLGRQDPRALARDRKIRELVAAACTDACLRQRVVDEIRDQPPGCLDVYHARLDDLDRLRRLGRVESVASAAKTALREAMLKAAHHKAATWRPPGTAMAGIETMTTYALLAHAVHHCLHLRYGWSPPSSGRPAHELFSPISYAEALVLARRELKEEETAAYARAADEAAAWPEWLAFADKVPRIAAQIGRIEASARVLRDKAARARSGSTEEAEYAVVLDKDVRIAELKKAVIVQALRNARQAAARRAKPAGGGRRSWPTLPSA</sequence>
<proteinExistence type="predicted"/>